<feature type="transmembrane region" description="Helical" evidence="5">
    <location>
        <begin position="499"/>
        <end position="517"/>
    </location>
</feature>
<organism evidence="7 8">
    <name type="scientific">Roseiconus lacunae</name>
    <dbReference type="NCBI Taxonomy" id="2605694"/>
    <lineage>
        <taxon>Bacteria</taxon>
        <taxon>Pseudomonadati</taxon>
        <taxon>Planctomycetota</taxon>
        <taxon>Planctomycetia</taxon>
        <taxon>Pirellulales</taxon>
        <taxon>Pirellulaceae</taxon>
        <taxon>Roseiconus</taxon>
    </lineage>
</organism>
<evidence type="ECO:0000313" key="7">
    <source>
        <dbReference type="EMBL" id="MDM4013955.1"/>
    </source>
</evidence>
<evidence type="ECO:0000313" key="8">
    <source>
        <dbReference type="Proteomes" id="UP001239462"/>
    </source>
</evidence>
<dbReference type="PANTHER" id="PTHR37422">
    <property type="entry name" value="TEICHURONIC ACID BIOSYNTHESIS PROTEIN TUAE"/>
    <property type="match status" value="1"/>
</dbReference>
<evidence type="ECO:0000256" key="2">
    <source>
        <dbReference type="ARBA" id="ARBA00022692"/>
    </source>
</evidence>
<evidence type="ECO:0000256" key="1">
    <source>
        <dbReference type="ARBA" id="ARBA00004141"/>
    </source>
</evidence>
<evidence type="ECO:0000259" key="6">
    <source>
        <dbReference type="Pfam" id="PF04932"/>
    </source>
</evidence>
<feature type="transmembrane region" description="Helical" evidence="5">
    <location>
        <begin position="475"/>
        <end position="492"/>
    </location>
</feature>
<evidence type="ECO:0000256" key="5">
    <source>
        <dbReference type="SAM" id="Phobius"/>
    </source>
</evidence>
<feature type="transmembrane region" description="Helical" evidence="5">
    <location>
        <begin position="447"/>
        <end position="469"/>
    </location>
</feature>
<feature type="transmembrane region" description="Helical" evidence="5">
    <location>
        <begin position="398"/>
        <end position="420"/>
    </location>
</feature>
<dbReference type="InterPro" id="IPR051533">
    <property type="entry name" value="WaaL-like"/>
</dbReference>
<evidence type="ECO:0000256" key="4">
    <source>
        <dbReference type="ARBA" id="ARBA00023136"/>
    </source>
</evidence>
<dbReference type="Proteomes" id="UP001239462">
    <property type="component" value="Unassembled WGS sequence"/>
</dbReference>
<proteinExistence type="predicted"/>
<keyword evidence="4 5" id="KW-0472">Membrane</keyword>
<gene>
    <name evidence="7" type="ORF">QTN89_00845</name>
</gene>
<comment type="caution">
    <text evidence="7">The sequence shown here is derived from an EMBL/GenBank/DDBJ whole genome shotgun (WGS) entry which is preliminary data.</text>
</comment>
<evidence type="ECO:0000256" key="3">
    <source>
        <dbReference type="ARBA" id="ARBA00022989"/>
    </source>
</evidence>
<dbReference type="InterPro" id="IPR007016">
    <property type="entry name" value="O-antigen_ligase-rel_domated"/>
</dbReference>
<feature type="transmembrane region" description="Helical" evidence="5">
    <location>
        <begin position="138"/>
        <end position="160"/>
    </location>
</feature>
<feature type="domain" description="O-antigen ligase-related" evidence="6">
    <location>
        <begin position="250"/>
        <end position="410"/>
    </location>
</feature>
<sequence length="783" mass="84016">MPNWAVWCRSLAVAGFGGLLAFVAFDPADSVEIERGEGLWFSTFAIAVWTLTLVSEPWQASRRSAESSDRSGFIDRCFGDVTIDTAAWLLAIWMMMAALAMCPPGNLRSATNEAWFWVAAAATLTAARRLLVERSCRMMAFALLIAMTFAMALDACYELAVELPRMRAEYLADPDEMLRQAGIDAPRQSAARMVFANRLLDGGPTSTYLLANSLAAVLSLPILAGVLAVIHWRRKRASLGTAGLGLIAISVGGLALVGTQSRSGLLACILAVVYLTFRMNGSDDAITADTTEDSAPTSLGPSRPAWWQRSLVPSIVGVIAVAFGFVSVGLLSDAEWIDAAPSSLLFRLQYWKSTLAMLADHPWFGAGPGTFQAMYLQYRLPQANETIADPHNFVFETLAAGGIVAGALLLTLAILLVRAYRRSQPDTTRRQPALPDSSSTPFADHQLAMKMAIGAVVSSGVICLLSIAAGNLPNLGQILLVMPGAIAAGTLAWKSRSRLTALIPWAGAVLIAMLLHLCVSGGWTVPGVAVVIWIAVAILVPHESGALGNTGVSRHGRSRRNASLWMLSLGLILLLTIRTTSLVPVTSAGTAMSRAEYAAQSGLAAKAIIEIESAVAHDPWGTAPAIWHSDLLKTKLINEGDTVRHRSEWESAADEVLRRCGIDPIARRSVAEQYLHVYQCFGKAADLERADQMLMDLCRDNPTDVSLVAQAALVAHQQGRAAEAKRLAQQARGLSMLGENVVRLLGLQFAYVVRPIGPAAVNAPVQERIKVQFSRIPGWPSEP</sequence>
<dbReference type="RefSeq" id="WP_289161679.1">
    <property type="nucleotide sequence ID" value="NZ_JASZZN010000001.1"/>
</dbReference>
<dbReference type="PANTHER" id="PTHR37422:SF13">
    <property type="entry name" value="LIPOPOLYSACCHARIDE BIOSYNTHESIS PROTEIN PA4999-RELATED"/>
    <property type="match status" value="1"/>
</dbReference>
<keyword evidence="8" id="KW-1185">Reference proteome</keyword>
<feature type="transmembrane region" description="Helical" evidence="5">
    <location>
        <begin position="562"/>
        <end position="583"/>
    </location>
</feature>
<dbReference type="GO" id="GO:0016874">
    <property type="term" value="F:ligase activity"/>
    <property type="evidence" value="ECO:0007669"/>
    <property type="project" value="UniProtKB-KW"/>
</dbReference>
<feature type="transmembrane region" description="Helical" evidence="5">
    <location>
        <begin position="237"/>
        <end position="257"/>
    </location>
</feature>
<name>A0ABT7PBT1_9BACT</name>
<feature type="transmembrane region" description="Helical" evidence="5">
    <location>
        <begin position="114"/>
        <end position="131"/>
    </location>
</feature>
<feature type="transmembrane region" description="Helical" evidence="5">
    <location>
        <begin position="311"/>
        <end position="331"/>
    </location>
</feature>
<keyword evidence="2 5" id="KW-0812">Transmembrane</keyword>
<feature type="transmembrane region" description="Helical" evidence="5">
    <location>
        <begin position="81"/>
        <end position="102"/>
    </location>
</feature>
<comment type="subcellular location">
    <subcellularLocation>
        <location evidence="1">Membrane</location>
        <topology evidence="1">Multi-pass membrane protein</topology>
    </subcellularLocation>
</comment>
<feature type="transmembrane region" description="Helical" evidence="5">
    <location>
        <begin position="263"/>
        <end position="280"/>
    </location>
</feature>
<keyword evidence="7" id="KW-0436">Ligase</keyword>
<feature type="transmembrane region" description="Helical" evidence="5">
    <location>
        <begin position="208"/>
        <end position="230"/>
    </location>
</feature>
<feature type="transmembrane region" description="Helical" evidence="5">
    <location>
        <begin position="40"/>
        <end position="60"/>
    </location>
</feature>
<dbReference type="EMBL" id="JASZZN010000001">
    <property type="protein sequence ID" value="MDM4013955.1"/>
    <property type="molecule type" value="Genomic_DNA"/>
</dbReference>
<dbReference type="Pfam" id="PF04932">
    <property type="entry name" value="Wzy_C"/>
    <property type="match status" value="1"/>
</dbReference>
<keyword evidence="3 5" id="KW-1133">Transmembrane helix</keyword>
<accession>A0ABT7PBT1</accession>
<feature type="transmembrane region" description="Helical" evidence="5">
    <location>
        <begin position="523"/>
        <end position="541"/>
    </location>
</feature>
<reference evidence="7 8" key="1">
    <citation type="submission" date="2023-06" db="EMBL/GenBank/DDBJ databases">
        <title>Roseiconus lacunae JC819 isolated from Gulf of Mannar region, Tamil Nadu.</title>
        <authorList>
            <person name="Pk S."/>
            <person name="Ch S."/>
            <person name="Ch V.R."/>
        </authorList>
    </citation>
    <scope>NUCLEOTIDE SEQUENCE [LARGE SCALE GENOMIC DNA]</scope>
    <source>
        <strain evidence="7 8">JC819</strain>
    </source>
</reference>
<protein>
    <submittedName>
        <fullName evidence="7">O-antigen ligase family protein</fullName>
    </submittedName>
</protein>